<gene>
    <name evidence="2" type="ORF">GCM10022255_078220</name>
</gene>
<protein>
    <recommendedName>
        <fullName evidence="1">Knr4/Smi1-like domain-containing protein</fullName>
    </recommendedName>
</protein>
<evidence type="ECO:0000313" key="3">
    <source>
        <dbReference type="Proteomes" id="UP001500620"/>
    </source>
</evidence>
<evidence type="ECO:0000259" key="1">
    <source>
        <dbReference type="SMART" id="SM00860"/>
    </source>
</evidence>
<dbReference type="InterPro" id="IPR018958">
    <property type="entry name" value="Knr4/Smi1-like_dom"/>
</dbReference>
<accession>A0ABP8DKK6</accession>
<keyword evidence="3" id="KW-1185">Reference proteome</keyword>
<dbReference type="EMBL" id="BAABAT010000030">
    <property type="protein sequence ID" value="GAA4258249.1"/>
    <property type="molecule type" value="Genomic_DNA"/>
</dbReference>
<reference evidence="3" key="1">
    <citation type="journal article" date="2019" name="Int. J. Syst. Evol. Microbiol.">
        <title>The Global Catalogue of Microorganisms (GCM) 10K type strain sequencing project: providing services to taxonomists for standard genome sequencing and annotation.</title>
        <authorList>
            <consortium name="The Broad Institute Genomics Platform"/>
            <consortium name="The Broad Institute Genome Sequencing Center for Infectious Disease"/>
            <person name="Wu L."/>
            <person name="Ma J."/>
        </authorList>
    </citation>
    <scope>NUCLEOTIDE SEQUENCE [LARGE SCALE GENOMIC DNA]</scope>
    <source>
        <strain evidence="3">JCM 17441</strain>
    </source>
</reference>
<dbReference type="Proteomes" id="UP001500620">
    <property type="component" value="Unassembled WGS sequence"/>
</dbReference>
<sequence>MSGLEDRVFDAIVQRVAARTYVDDMPASRLPVLEPASAAAVAQAEELAGRGLPPLLRRLYLEVGDGGFGPGYGLFGLDKATRGIAGGFLNLCDWGCGITSELDLRDGQVWGSDPNPAPDDVEWSFPQGMTIVEWFAKWVDGRLHQPWLLQDPESGLWRGATDEETAAMLEEAFGPAD</sequence>
<name>A0ABP8DKK6_9ACTN</name>
<dbReference type="SMART" id="SM00860">
    <property type="entry name" value="SMI1_KNR4"/>
    <property type="match status" value="1"/>
</dbReference>
<dbReference type="InterPro" id="IPR037883">
    <property type="entry name" value="Knr4/Smi1-like_sf"/>
</dbReference>
<dbReference type="SUPFAM" id="SSF160631">
    <property type="entry name" value="SMI1/KNR4-like"/>
    <property type="match status" value="1"/>
</dbReference>
<organism evidence="2 3">
    <name type="scientific">Dactylosporangium darangshiense</name>
    <dbReference type="NCBI Taxonomy" id="579108"/>
    <lineage>
        <taxon>Bacteria</taxon>
        <taxon>Bacillati</taxon>
        <taxon>Actinomycetota</taxon>
        <taxon>Actinomycetes</taxon>
        <taxon>Micromonosporales</taxon>
        <taxon>Micromonosporaceae</taxon>
        <taxon>Dactylosporangium</taxon>
    </lineage>
</organism>
<comment type="caution">
    <text evidence="2">The sequence shown here is derived from an EMBL/GenBank/DDBJ whole genome shotgun (WGS) entry which is preliminary data.</text>
</comment>
<proteinExistence type="predicted"/>
<evidence type="ECO:0000313" key="2">
    <source>
        <dbReference type="EMBL" id="GAA4258249.1"/>
    </source>
</evidence>
<feature type="domain" description="Knr4/Smi1-like" evidence="1">
    <location>
        <begin position="35"/>
        <end position="141"/>
    </location>
</feature>
<dbReference type="RefSeq" id="WP_345135182.1">
    <property type="nucleotide sequence ID" value="NZ_BAABAT010000030.1"/>
</dbReference>